<keyword evidence="2" id="KW-0238">DNA-binding</keyword>
<evidence type="ECO:0000313" key="6">
    <source>
        <dbReference type="Proteomes" id="UP000063429"/>
    </source>
</evidence>
<dbReference type="CDD" id="cd07377">
    <property type="entry name" value="WHTH_GntR"/>
    <property type="match status" value="1"/>
</dbReference>
<dbReference type="InterPro" id="IPR008920">
    <property type="entry name" value="TF_FadR/GntR_C"/>
</dbReference>
<dbReference type="PROSITE" id="PS50949">
    <property type="entry name" value="HTH_GNTR"/>
    <property type="match status" value="1"/>
</dbReference>
<dbReference type="SMART" id="SM00895">
    <property type="entry name" value="FCD"/>
    <property type="match status" value="1"/>
</dbReference>
<dbReference type="PANTHER" id="PTHR43537">
    <property type="entry name" value="TRANSCRIPTIONAL REGULATOR, GNTR FAMILY"/>
    <property type="match status" value="1"/>
</dbReference>
<dbReference type="SUPFAM" id="SSF48008">
    <property type="entry name" value="GntR ligand-binding domain-like"/>
    <property type="match status" value="1"/>
</dbReference>
<protein>
    <submittedName>
        <fullName evidence="5">GntR family transcriptional regulator</fullName>
    </submittedName>
</protein>
<dbReference type="InterPro" id="IPR000524">
    <property type="entry name" value="Tscrpt_reg_HTH_GntR"/>
</dbReference>
<dbReference type="Gene3D" id="1.20.120.530">
    <property type="entry name" value="GntR ligand-binding domain-like"/>
    <property type="match status" value="1"/>
</dbReference>
<keyword evidence="3" id="KW-0804">Transcription</keyword>
<keyword evidence="1" id="KW-0805">Transcription regulation</keyword>
<proteinExistence type="predicted"/>
<evidence type="ECO:0000256" key="1">
    <source>
        <dbReference type="ARBA" id="ARBA00023015"/>
    </source>
</evidence>
<reference evidence="6" key="1">
    <citation type="journal article" date="2015" name="Genome Announc.">
        <title>Complete Genome Sequence of Herbaspirillum hiltneri N3 (DSM 17495), Isolated from Surface-Sterilized Wheat Roots.</title>
        <authorList>
            <person name="Guizelini D."/>
            <person name="Saizaki P.M."/>
            <person name="Coimbra N.A."/>
            <person name="Weiss V.A."/>
            <person name="Faoro H."/>
            <person name="Sfeir M.Z."/>
            <person name="Baura V.A."/>
            <person name="Monteiro R.A."/>
            <person name="Chubatsu L.S."/>
            <person name="Souza E.M."/>
            <person name="Cruz L.M."/>
            <person name="Pedrosa F.O."/>
            <person name="Raittz R.T."/>
            <person name="Marchaukoski J.N."/>
            <person name="Steffens M.B."/>
        </authorList>
    </citation>
    <scope>NUCLEOTIDE SEQUENCE [LARGE SCALE GENOMIC DNA]</scope>
    <source>
        <strain evidence="6">N3</strain>
    </source>
</reference>
<organism evidence="5 6">
    <name type="scientific">Herbaspirillum hiltneri N3</name>
    <dbReference type="NCBI Taxonomy" id="1262470"/>
    <lineage>
        <taxon>Bacteria</taxon>
        <taxon>Pseudomonadati</taxon>
        <taxon>Pseudomonadota</taxon>
        <taxon>Betaproteobacteria</taxon>
        <taxon>Burkholderiales</taxon>
        <taxon>Oxalobacteraceae</taxon>
        <taxon>Herbaspirillum</taxon>
    </lineage>
</organism>
<evidence type="ECO:0000256" key="2">
    <source>
        <dbReference type="ARBA" id="ARBA00023125"/>
    </source>
</evidence>
<sequence>MQNSITPSPLYIEKVYDRLLEAITSGDLKPGERVRQSVLADRLGVSRQPISHALQLLRHQGLVRDAGKQGVEVSPVNPDYIVHLYRARVSLEASASAMAAQRMKEGLASADDISGLNEAVQLGISAMKLNAPLSVLVKADFRFHMAIYRLSGNPAIEQMMAGQWPHLMRSMMAVLNDPGVPVRAWQEHQAIAEHILNGNVDDAFHSATRHIERAGRDLNRRLNEGIGSVT</sequence>
<feature type="domain" description="HTH gntR-type" evidence="4">
    <location>
        <begin position="9"/>
        <end position="76"/>
    </location>
</feature>
<name>A0ABN4HTJ7_9BURK</name>
<dbReference type="Gene3D" id="1.10.10.10">
    <property type="entry name" value="Winged helix-like DNA-binding domain superfamily/Winged helix DNA-binding domain"/>
    <property type="match status" value="1"/>
</dbReference>
<dbReference type="PANTHER" id="PTHR43537:SF45">
    <property type="entry name" value="GNTR FAMILY REGULATORY PROTEIN"/>
    <property type="match status" value="1"/>
</dbReference>
<gene>
    <name evidence="5" type="ORF">F506_06175</name>
</gene>
<dbReference type="InterPro" id="IPR011711">
    <property type="entry name" value="GntR_C"/>
</dbReference>
<accession>A0ABN4HTJ7</accession>
<dbReference type="SUPFAM" id="SSF46785">
    <property type="entry name" value="Winged helix' DNA-binding domain"/>
    <property type="match status" value="1"/>
</dbReference>
<evidence type="ECO:0000256" key="3">
    <source>
        <dbReference type="ARBA" id="ARBA00023163"/>
    </source>
</evidence>
<dbReference type="Proteomes" id="UP000063429">
    <property type="component" value="Chromosome"/>
</dbReference>
<dbReference type="InterPro" id="IPR036388">
    <property type="entry name" value="WH-like_DNA-bd_sf"/>
</dbReference>
<evidence type="ECO:0000313" key="5">
    <source>
        <dbReference type="EMBL" id="AKZ62308.1"/>
    </source>
</evidence>
<dbReference type="SMART" id="SM00345">
    <property type="entry name" value="HTH_GNTR"/>
    <property type="match status" value="1"/>
</dbReference>
<evidence type="ECO:0000259" key="4">
    <source>
        <dbReference type="PROSITE" id="PS50949"/>
    </source>
</evidence>
<dbReference type="InterPro" id="IPR036390">
    <property type="entry name" value="WH_DNA-bd_sf"/>
</dbReference>
<dbReference type="Pfam" id="PF00392">
    <property type="entry name" value="GntR"/>
    <property type="match status" value="1"/>
</dbReference>
<keyword evidence="6" id="KW-1185">Reference proteome</keyword>
<dbReference type="EMBL" id="CP011409">
    <property type="protein sequence ID" value="AKZ62308.1"/>
    <property type="molecule type" value="Genomic_DNA"/>
</dbReference>
<dbReference type="Pfam" id="PF07729">
    <property type="entry name" value="FCD"/>
    <property type="match status" value="1"/>
</dbReference>
<dbReference type="RefSeq" id="WP_053195815.1">
    <property type="nucleotide sequence ID" value="NZ_CP011409.1"/>
</dbReference>